<keyword evidence="1" id="KW-0732">Signal</keyword>
<organism evidence="2 3">
    <name type="scientific">Teratosphaeria destructans</name>
    <dbReference type="NCBI Taxonomy" id="418781"/>
    <lineage>
        <taxon>Eukaryota</taxon>
        <taxon>Fungi</taxon>
        <taxon>Dikarya</taxon>
        <taxon>Ascomycota</taxon>
        <taxon>Pezizomycotina</taxon>
        <taxon>Dothideomycetes</taxon>
        <taxon>Dothideomycetidae</taxon>
        <taxon>Mycosphaerellales</taxon>
        <taxon>Teratosphaeriaceae</taxon>
        <taxon>Teratosphaeria</taxon>
    </lineage>
</organism>
<evidence type="ECO:0000313" key="2">
    <source>
        <dbReference type="EMBL" id="KAH9826046.1"/>
    </source>
</evidence>
<name>A0A9W7SP89_9PEZI</name>
<protein>
    <submittedName>
        <fullName evidence="2">Uncharacterized protein</fullName>
    </submittedName>
</protein>
<sequence length="168" mass="17084">MRTVSILALLTSSVTFAYGAAVPQIDASADHETSVTHLRSGPPIIDSDFLPHASNLGITANTGDLGNTPTDSGPLFTIPGAAGSVAGSFYSTTTPDSETTLGSRKSTITLSGGDVRKSDIEAACCDSSKDALIDTPCKACSCETESVGTTDVGCSGLKSFPCFSVLLI</sequence>
<comment type="caution">
    <text evidence="2">The sequence shown here is derived from an EMBL/GenBank/DDBJ whole genome shotgun (WGS) entry which is preliminary data.</text>
</comment>
<evidence type="ECO:0000256" key="1">
    <source>
        <dbReference type="SAM" id="SignalP"/>
    </source>
</evidence>
<gene>
    <name evidence="2" type="ORF">Tdes44962_MAKER03829</name>
</gene>
<dbReference type="AlphaFoldDB" id="A0A9W7SP89"/>
<dbReference type="Proteomes" id="UP001138500">
    <property type="component" value="Unassembled WGS sequence"/>
</dbReference>
<feature type="signal peptide" evidence="1">
    <location>
        <begin position="1"/>
        <end position="19"/>
    </location>
</feature>
<keyword evidence="3" id="KW-1185">Reference proteome</keyword>
<dbReference type="EMBL" id="RIBY02002045">
    <property type="protein sequence ID" value="KAH9826046.1"/>
    <property type="molecule type" value="Genomic_DNA"/>
</dbReference>
<feature type="chain" id="PRO_5040868737" evidence="1">
    <location>
        <begin position="20"/>
        <end position="168"/>
    </location>
</feature>
<reference evidence="2 3" key="1">
    <citation type="journal article" date="2018" name="IMA Fungus">
        <title>IMA Genome-F 10: Nine draft genome sequences of Claviceps purpurea s.lat., including C. arundinis, C. humidiphila, and C. cf. spartinae, pseudomolecules for the pitch canker pathogen Fusarium circinatum, draft genome of Davidsoniella eucalypti, Grosmannia galeiformis, Quambalaria eucalypti, and Teratosphaeria destructans.</title>
        <authorList>
            <person name="Wingfield B.D."/>
            <person name="Liu M."/>
            <person name="Nguyen H.D."/>
            <person name="Lane F.A."/>
            <person name="Morgan S.W."/>
            <person name="De Vos L."/>
            <person name="Wilken P.M."/>
            <person name="Duong T.A."/>
            <person name="Aylward J."/>
            <person name="Coetzee M.P."/>
            <person name="Dadej K."/>
            <person name="De Beer Z.W."/>
            <person name="Findlay W."/>
            <person name="Havenga M."/>
            <person name="Kolarik M."/>
            <person name="Menzies J.G."/>
            <person name="Naidoo K."/>
            <person name="Pochopski O."/>
            <person name="Shoukouhi P."/>
            <person name="Santana Q.C."/>
            <person name="Seifert K.A."/>
            <person name="Soal N."/>
            <person name="Steenkamp E.T."/>
            <person name="Tatham C.T."/>
            <person name="van der Nest M.A."/>
            <person name="Wingfield M.J."/>
        </authorList>
    </citation>
    <scope>NUCLEOTIDE SEQUENCE [LARGE SCALE GENOMIC DNA]</scope>
    <source>
        <strain evidence="2">CMW44962</strain>
    </source>
</reference>
<evidence type="ECO:0000313" key="3">
    <source>
        <dbReference type="Proteomes" id="UP001138500"/>
    </source>
</evidence>
<proteinExistence type="predicted"/>
<accession>A0A9W7SP89</accession>
<dbReference type="OrthoDB" id="10487932at2759"/>
<reference evidence="2 3" key="2">
    <citation type="journal article" date="2021" name="Curr. Genet.">
        <title>Genetic response to nitrogen starvation in the aggressive Eucalyptus foliar pathogen Teratosphaeria destructans.</title>
        <authorList>
            <person name="Havenga M."/>
            <person name="Wingfield B.D."/>
            <person name="Wingfield M.J."/>
            <person name="Dreyer L.L."/>
            <person name="Roets F."/>
            <person name="Aylward J."/>
        </authorList>
    </citation>
    <scope>NUCLEOTIDE SEQUENCE [LARGE SCALE GENOMIC DNA]</scope>
    <source>
        <strain evidence="2">CMW44962</strain>
    </source>
</reference>